<evidence type="ECO:0000256" key="19">
    <source>
        <dbReference type="ARBA" id="ARBA00023180"/>
    </source>
</evidence>
<evidence type="ECO:0000256" key="10">
    <source>
        <dbReference type="ARBA" id="ARBA00022692"/>
    </source>
</evidence>
<accession>A0A4V6A9F0</accession>
<evidence type="ECO:0000256" key="11">
    <source>
        <dbReference type="ARBA" id="ARBA00022729"/>
    </source>
</evidence>
<dbReference type="InterPro" id="IPR032675">
    <property type="entry name" value="LRR_dom_sf"/>
</dbReference>
<evidence type="ECO:0000256" key="1">
    <source>
        <dbReference type="ARBA" id="ARBA00004251"/>
    </source>
</evidence>
<evidence type="ECO:0000256" key="15">
    <source>
        <dbReference type="ARBA" id="ARBA00022840"/>
    </source>
</evidence>
<evidence type="ECO:0000256" key="13">
    <source>
        <dbReference type="ARBA" id="ARBA00022741"/>
    </source>
</evidence>
<comment type="caution">
    <text evidence="26">The sequence shown here is derived from an EMBL/GenBank/DDBJ whole genome shotgun (WGS) entry which is preliminary data.</text>
</comment>
<dbReference type="Gene3D" id="3.30.200.20">
    <property type="entry name" value="Phosphorylase Kinase, domain 1"/>
    <property type="match status" value="1"/>
</dbReference>
<dbReference type="EC" id="2.7.11.1" evidence="4"/>
<dbReference type="InterPro" id="IPR055414">
    <property type="entry name" value="LRR_R13L4/SHOC2-like"/>
</dbReference>
<dbReference type="FunFam" id="3.80.10.10:FF:000288">
    <property type="entry name" value="LRR receptor-like serine/threonine-protein kinase EFR"/>
    <property type="match status" value="1"/>
</dbReference>
<keyword evidence="17 23" id="KW-0472">Membrane</keyword>
<comment type="catalytic activity">
    <reaction evidence="21">
        <text>L-seryl-[protein] + ATP = O-phospho-L-seryl-[protein] + ADP + H(+)</text>
        <dbReference type="Rhea" id="RHEA:17989"/>
        <dbReference type="Rhea" id="RHEA-COMP:9863"/>
        <dbReference type="Rhea" id="RHEA-COMP:11604"/>
        <dbReference type="ChEBI" id="CHEBI:15378"/>
        <dbReference type="ChEBI" id="CHEBI:29999"/>
        <dbReference type="ChEBI" id="CHEBI:30616"/>
        <dbReference type="ChEBI" id="CHEBI:83421"/>
        <dbReference type="ChEBI" id="CHEBI:456216"/>
        <dbReference type="EC" id="2.7.11.1"/>
    </reaction>
</comment>
<feature type="chain" id="PRO_5020973052" description="non-specific serine/threonine protein kinase" evidence="24">
    <location>
        <begin position="25"/>
        <end position="1035"/>
    </location>
</feature>
<dbReference type="Gene3D" id="1.10.510.10">
    <property type="entry name" value="Transferase(Phosphotransferase) domain 1"/>
    <property type="match status" value="1"/>
</dbReference>
<evidence type="ECO:0000256" key="21">
    <source>
        <dbReference type="ARBA" id="ARBA00048679"/>
    </source>
</evidence>
<evidence type="ECO:0000256" key="14">
    <source>
        <dbReference type="ARBA" id="ARBA00022777"/>
    </source>
</evidence>
<proteinExistence type="inferred from homology"/>
<dbReference type="GO" id="GO:0005524">
    <property type="term" value="F:ATP binding"/>
    <property type="evidence" value="ECO:0007669"/>
    <property type="project" value="UniProtKB-UniRule"/>
</dbReference>
<dbReference type="Pfam" id="PF07714">
    <property type="entry name" value="PK_Tyr_Ser-Thr"/>
    <property type="match status" value="1"/>
</dbReference>
<dbReference type="STRING" id="43335.A0A4V6A9F0"/>
<keyword evidence="15 22" id="KW-0067">ATP-binding</keyword>
<keyword evidence="7" id="KW-0597">Phosphoprotein</keyword>
<name>A0A4V6A9F0_POPAL</name>
<dbReference type="FunFam" id="3.80.10.10:FF:001158">
    <property type="entry name" value="Leucine-rich repeat protein kinase family protein"/>
    <property type="match status" value="1"/>
</dbReference>
<evidence type="ECO:0000256" key="6">
    <source>
        <dbReference type="ARBA" id="ARBA00022527"/>
    </source>
</evidence>
<keyword evidence="19" id="KW-0325">Glycoprotein</keyword>
<dbReference type="FunFam" id="3.30.200.20:FF:000432">
    <property type="entry name" value="LRR receptor-like serine/threonine-protein kinase EFR"/>
    <property type="match status" value="1"/>
</dbReference>
<comment type="catalytic activity">
    <reaction evidence="20">
        <text>L-threonyl-[protein] + ATP = O-phospho-L-threonyl-[protein] + ADP + H(+)</text>
        <dbReference type="Rhea" id="RHEA:46608"/>
        <dbReference type="Rhea" id="RHEA-COMP:11060"/>
        <dbReference type="Rhea" id="RHEA-COMP:11605"/>
        <dbReference type="ChEBI" id="CHEBI:15378"/>
        <dbReference type="ChEBI" id="CHEBI:30013"/>
        <dbReference type="ChEBI" id="CHEBI:30616"/>
        <dbReference type="ChEBI" id="CHEBI:61977"/>
        <dbReference type="ChEBI" id="CHEBI:456216"/>
        <dbReference type="EC" id="2.7.11.1"/>
    </reaction>
</comment>
<dbReference type="InterPro" id="IPR051809">
    <property type="entry name" value="Plant_receptor-like_S/T_kinase"/>
</dbReference>
<comment type="subcellular location">
    <subcellularLocation>
        <location evidence="1">Cell membrane</location>
        <topology evidence="1">Single-pass type I membrane protein</topology>
    </subcellularLocation>
</comment>
<keyword evidence="16 23" id="KW-1133">Transmembrane helix</keyword>
<keyword evidence="14" id="KW-0418">Kinase</keyword>
<dbReference type="InterPro" id="IPR011009">
    <property type="entry name" value="Kinase-like_dom_sf"/>
</dbReference>
<dbReference type="PROSITE" id="PS00108">
    <property type="entry name" value="PROTEIN_KINASE_ST"/>
    <property type="match status" value="1"/>
</dbReference>
<sequence>MEMPSRGSCLLWPLIFQVIQLSLSSSLPIGNETDRLSLLAFKDQIEADPLGTLSSWNESSHFCEWSGVTCGRRHQRVVELDLNSCKLAGSLSPHIGNLSFLRILNLNNNSFSHTIPQEIGRLFRLQKLLLRNNTFTGEIPVNISRCSNLLHLYLGGNELTGGLPGELGSLSKMQRFVFEMNNLVGEIPLSFGNLSSVEAIFGGANNLRGGIPKNFGQLKRLKNLVFNINNLSGTIPPSIYNLSSLTILSVSSNQLHGSLPPDLGLTLPNLQTLGLHTNHFSGLIPASLFNASKITVIELSINKFTGKVPDLGHMPKLRRLIFQSNDLGNNEDDDLGFLYPLANSTNLEVLGINDNNLGGTLPEKISNFSIKLMHMTFGGNQIRGIIPTDIGNLVNLQTLALEMNQFTGTIPRSIGKLRNLHILSLHSNKISGSIPSSLGNSTSLINLYLYANNLHGSIPSSLENCQNLLSLLLSRNNLSGPIPKELMRISSLSRYLDLSENQLTGSLPMEVGKLVNLGYLTVSYNRLSGEIPRTLGSCVSLEYLYLADNSFHGSIPESLSSLRALQVLYLSRNNLTGKIPKSLGDLKLLTILDLSFNDLEGEVPVQGVFANASGFSVLENEELCGGIPQLNLSRCTSKKSEKLKSSTKLKLIIAIPCGFVGIILLLSSVLFFFLREKKRRPASGSPWESTFQRVAYEELLQATNGFSAANLIGSGSFGSVYKGILKTDGAAVASTVAVKVFNLLREGASKSFMAECAALVNIRHRNLVKVLTACSGIDFQGNDFKALVYEFMVNGSLEEWLHPVQISDEAHERRDLSLLQRLNIAIDVAYALDYLHNHCQIAVVHCDLKPSNVLLDGDLTAHVGDFGLARLLTQASHQPGLDQTSSIGLKGTIGYAAPEYGLGSEVSTLGDVYSYGILLLEMFTGKRPTDTMFKDEMNLHNFAKMASPNCVTEILDPALVREAEETSADHASTSSSRNHNGTEKIMECLVLIIEVGVACAVESPRERIDISNVGTELNRIRKILLGTGRHGRLTR</sequence>
<evidence type="ECO:0000313" key="26">
    <source>
        <dbReference type="EMBL" id="TKS04736.1"/>
    </source>
</evidence>
<keyword evidence="8" id="KW-0433">Leucine-rich repeat</keyword>
<dbReference type="SUPFAM" id="SSF52047">
    <property type="entry name" value="RNI-like"/>
    <property type="match status" value="1"/>
</dbReference>
<feature type="signal peptide" evidence="24">
    <location>
        <begin position="1"/>
        <end position="24"/>
    </location>
</feature>
<evidence type="ECO:0000256" key="20">
    <source>
        <dbReference type="ARBA" id="ARBA00047899"/>
    </source>
</evidence>
<keyword evidence="10 23" id="KW-0812">Transmembrane</keyword>
<dbReference type="Pfam" id="PF00560">
    <property type="entry name" value="LRR_1"/>
    <property type="match status" value="6"/>
</dbReference>
<feature type="binding site" evidence="22">
    <location>
        <position position="739"/>
    </location>
    <ligand>
        <name>ATP</name>
        <dbReference type="ChEBI" id="CHEBI:30616"/>
    </ligand>
</feature>
<dbReference type="PANTHER" id="PTHR27008">
    <property type="entry name" value="OS04G0122200 PROTEIN"/>
    <property type="match status" value="1"/>
</dbReference>
<evidence type="ECO:0000256" key="8">
    <source>
        <dbReference type="ARBA" id="ARBA00022614"/>
    </source>
</evidence>
<dbReference type="SMART" id="SM00220">
    <property type="entry name" value="S_TKc"/>
    <property type="match status" value="1"/>
</dbReference>
<evidence type="ECO:0000256" key="7">
    <source>
        <dbReference type="ARBA" id="ARBA00022553"/>
    </source>
</evidence>
<evidence type="ECO:0000256" key="5">
    <source>
        <dbReference type="ARBA" id="ARBA00022475"/>
    </source>
</evidence>
<organism evidence="26">
    <name type="scientific">Populus alba</name>
    <name type="common">White poplar</name>
    <dbReference type="NCBI Taxonomy" id="43335"/>
    <lineage>
        <taxon>Eukaryota</taxon>
        <taxon>Viridiplantae</taxon>
        <taxon>Streptophyta</taxon>
        <taxon>Embryophyta</taxon>
        <taxon>Tracheophyta</taxon>
        <taxon>Spermatophyta</taxon>
        <taxon>Magnoliopsida</taxon>
        <taxon>eudicotyledons</taxon>
        <taxon>Gunneridae</taxon>
        <taxon>Pentapetalae</taxon>
        <taxon>rosids</taxon>
        <taxon>fabids</taxon>
        <taxon>Malpighiales</taxon>
        <taxon>Salicaceae</taxon>
        <taxon>Saliceae</taxon>
        <taxon>Populus</taxon>
    </lineage>
</organism>
<dbReference type="InterPro" id="IPR001245">
    <property type="entry name" value="Ser-Thr/Tyr_kinase_cat_dom"/>
</dbReference>
<evidence type="ECO:0000256" key="17">
    <source>
        <dbReference type="ARBA" id="ARBA00023136"/>
    </source>
</evidence>
<keyword evidence="5" id="KW-1003">Cell membrane</keyword>
<dbReference type="PROSITE" id="PS50011">
    <property type="entry name" value="PROTEIN_KINASE_DOM"/>
    <property type="match status" value="1"/>
</dbReference>
<dbReference type="InterPro" id="IPR001611">
    <property type="entry name" value="Leu-rich_rpt"/>
</dbReference>
<keyword evidence="12" id="KW-0677">Repeat</keyword>
<dbReference type="InterPro" id="IPR000719">
    <property type="entry name" value="Prot_kinase_dom"/>
</dbReference>
<dbReference type="AlphaFoldDB" id="A0A4V6A9F0"/>
<comment type="similarity">
    <text evidence="2">Belongs to the protein kinase superfamily. Ser/Thr protein kinase family.</text>
</comment>
<dbReference type="InterPro" id="IPR003591">
    <property type="entry name" value="Leu-rich_rpt_typical-subtyp"/>
</dbReference>
<dbReference type="Pfam" id="PF13855">
    <property type="entry name" value="LRR_8"/>
    <property type="match status" value="1"/>
</dbReference>
<evidence type="ECO:0000256" key="16">
    <source>
        <dbReference type="ARBA" id="ARBA00022989"/>
    </source>
</evidence>
<dbReference type="Pfam" id="PF23598">
    <property type="entry name" value="LRR_14"/>
    <property type="match status" value="1"/>
</dbReference>
<evidence type="ECO:0000256" key="3">
    <source>
        <dbReference type="ARBA" id="ARBA00009592"/>
    </source>
</evidence>
<evidence type="ECO:0000256" key="22">
    <source>
        <dbReference type="PROSITE-ProRule" id="PRU10141"/>
    </source>
</evidence>
<dbReference type="SUPFAM" id="SSF52058">
    <property type="entry name" value="L domain-like"/>
    <property type="match status" value="1"/>
</dbReference>
<dbReference type="PROSITE" id="PS00107">
    <property type="entry name" value="PROTEIN_KINASE_ATP"/>
    <property type="match status" value="1"/>
</dbReference>
<protein>
    <recommendedName>
        <fullName evidence="4">non-specific serine/threonine protein kinase</fullName>
        <ecNumber evidence="4">2.7.11.1</ecNumber>
    </recommendedName>
</protein>
<evidence type="ECO:0000256" key="12">
    <source>
        <dbReference type="ARBA" id="ARBA00022737"/>
    </source>
</evidence>
<evidence type="ECO:0000256" key="4">
    <source>
        <dbReference type="ARBA" id="ARBA00012513"/>
    </source>
</evidence>
<comment type="similarity">
    <text evidence="3">Belongs to the RLP family.</text>
</comment>
<evidence type="ECO:0000256" key="2">
    <source>
        <dbReference type="ARBA" id="ARBA00008684"/>
    </source>
</evidence>
<dbReference type="SUPFAM" id="SSF56112">
    <property type="entry name" value="Protein kinase-like (PK-like)"/>
    <property type="match status" value="1"/>
</dbReference>
<evidence type="ECO:0000256" key="24">
    <source>
        <dbReference type="SAM" id="SignalP"/>
    </source>
</evidence>
<evidence type="ECO:0000259" key="25">
    <source>
        <dbReference type="PROSITE" id="PS50011"/>
    </source>
</evidence>
<dbReference type="GO" id="GO:0004674">
    <property type="term" value="F:protein serine/threonine kinase activity"/>
    <property type="evidence" value="ECO:0007669"/>
    <property type="project" value="UniProtKB-KW"/>
</dbReference>
<dbReference type="Pfam" id="PF08263">
    <property type="entry name" value="LRRNT_2"/>
    <property type="match status" value="1"/>
</dbReference>
<dbReference type="EMBL" id="RCHU01000451">
    <property type="protein sequence ID" value="TKS04736.1"/>
    <property type="molecule type" value="Genomic_DNA"/>
</dbReference>
<gene>
    <name evidence="26" type="ORF">D5086_0000139720</name>
</gene>
<keyword evidence="9" id="KW-0808">Transferase</keyword>
<dbReference type="PANTHER" id="PTHR27008:SF596">
    <property type="entry name" value="OS02G0215500 PROTEIN"/>
    <property type="match status" value="1"/>
</dbReference>
<dbReference type="Gene3D" id="3.80.10.10">
    <property type="entry name" value="Ribonuclease Inhibitor"/>
    <property type="match status" value="4"/>
</dbReference>
<dbReference type="FunFam" id="3.80.10.10:FF:000275">
    <property type="entry name" value="Leucine-rich repeat receptor-like protein kinase"/>
    <property type="match status" value="1"/>
</dbReference>
<evidence type="ECO:0000256" key="18">
    <source>
        <dbReference type="ARBA" id="ARBA00023170"/>
    </source>
</evidence>
<feature type="transmembrane region" description="Helical" evidence="23">
    <location>
        <begin position="651"/>
        <end position="674"/>
    </location>
</feature>
<keyword evidence="11 24" id="KW-0732">Signal</keyword>
<evidence type="ECO:0000256" key="9">
    <source>
        <dbReference type="ARBA" id="ARBA00022679"/>
    </source>
</evidence>
<keyword evidence="13 22" id="KW-0547">Nucleotide-binding</keyword>
<dbReference type="SMART" id="SM00369">
    <property type="entry name" value="LRR_TYP"/>
    <property type="match status" value="8"/>
</dbReference>
<dbReference type="InterPro" id="IPR008271">
    <property type="entry name" value="Ser/Thr_kinase_AS"/>
</dbReference>
<feature type="domain" description="Protein kinase" evidence="25">
    <location>
        <begin position="706"/>
        <end position="1035"/>
    </location>
</feature>
<dbReference type="InterPro" id="IPR013210">
    <property type="entry name" value="LRR_N_plant-typ"/>
</dbReference>
<keyword evidence="18" id="KW-0675">Receptor</keyword>
<evidence type="ECO:0000256" key="23">
    <source>
        <dbReference type="SAM" id="Phobius"/>
    </source>
</evidence>
<dbReference type="FunFam" id="1.10.510.10:FF:000358">
    <property type="entry name" value="Putative leucine-rich repeat receptor-like serine/threonine-protein kinase"/>
    <property type="match status" value="1"/>
</dbReference>
<keyword evidence="6" id="KW-0723">Serine/threonine-protein kinase</keyword>
<dbReference type="GO" id="GO:0005886">
    <property type="term" value="C:plasma membrane"/>
    <property type="evidence" value="ECO:0007669"/>
    <property type="project" value="UniProtKB-SubCell"/>
</dbReference>
<reference evidence="26" key="1">
    <citation type="submission" date="2018-10" db="EMBL/GenBank/DDBJ databases">
        <title>Population genomic analysis revealed the cold adaptation of white poplar.</title>
        <authorList>
            <person name="Liu Y.-J."/>
        </authorList>
    </citation>
    <scope>NUCLEOTIDE SEQUENCE [LARGE SCALE GENOMIC DNA]</scope>
    <source>
        <strain evidence="26">PAL-ZL1</strain>
    </source>
</reference>
<dbReference type="InterPro" id="IPR017441">
    <property type="entry name" value="Protein_kinase_ATP_BS"/>
</dbReference>